<evidence type="ECO:0000256" key="3">
    <source>
        <dbReference type="ARBA" id="ARBA00023002"/>
    </source>
</evidence>
<evidence type="ECO:0000259" key="6">
    <source>
        <dbReference type="Pfam" id="PF00296"/>
    </source>
</evidence>
<comment type="similarity">
    <text evidence="5">Belongs to the NtaA/SnaA/DszA monooxygenase family.</text>
</comment>
<dbReference type="PANTHER" id="PTHR30011:SF16">
    <property type="entry name" value="C2H2 FINGER DOMAIN TRANSCRIPTION FACTOR (EUROFUNG)-RELATED"/>
    <property type="match status" value="1"/>
</dbReference>
<keyword evidence="4" id="KW-0503">Monooxygenase</keyword>
<dbReference type="InterPro" id="IPR051260">
    <property type="entry name" value="Diverse_substr_monoxygenases"/>
</dbReference>
<proteinExistence type="inferred from homology"/>
<name>A0ABP6SZ84_9ACTN</name>
<protein>
    <submittedName>
        <fullName evidence="7">LLM class flavin-dependent oxidoreductase</fullName>
    </submittedName>
</protein>
<evidence type="ECO:0000256" key="1">
    <source>
        <dbReference type="ARBA" id="ARBA00022630"/>
    </source>
</evidence>
<accession>A0ABP6SZ84</accession>
<keyword evidence="3" id="KW-0560">Oxidoreductase</keyword>
<reference evidence="8" key="1">
    <citation type="journal article" date="2019" name="Int. J. Syst. Evol. Microbiol.">
        <title>The Global Catalogue of Microorganisms (GCM) 10K type strain sequencing project: providing services to taxonomists for standard genome sequencing and annotation.</title>
        <authorList>
            <consortium name="The Broad Institute Genomics Platform"/>
            <consortium name="The Broad Institute Genome Sequencing Center for Infectious Disease"/>
            <person name="Wu L."/>
            <person name="Ma J."/>
        </authorList>
    </citation>
    <scope>NUCLEOTIDE SEQUENCE [LARGE SCALE GENOMIC DNA]</scope>
    <source>
        <strain evidence="8">JCM 9458</strain>
    </source>
</reference>
<evidence type="ECO:0000256" key="5">
    <source>
        <dbReference type="ARBA" id="ARBA00033748"/>
    </source>
</evidence>
<sequence>MPRKIHLALHPYGVGGPGQHGLWRDPRIAKNASIDIRYYIRQAQLAEQALFDALFIVDSQFINSTYPAHYLNRLEPLTLLSAVAVHTTHLGLVGTASSTYNSPFNLARRFASLDHISGGRAGWNVVTSFDTGTSRNYGLDEHLDYATRYGRALESVQVIRGLWDSYEDDAFPADVERNVFLDPTKLHALDHVGEHFRVAGPLNLSRSPQGQPVIFQAGVSEEGRNLAAEVAEGIYAPGGSLEQAREYYADIKRRTAAAGRDPDHIKIFIHGGPIVGATDAAAREREREIFAEDNDFERNLALLGRGFGAHDFSQYDPDGPFPDVAHLAERGGRTGAAKIVERARRENLTLRQVVDSATEFKQSPFVGSPQTVADTIETWFEAGTFDGINLAFRTEEELTYFADGVVPLLQKRGLFRTEYEADTLRGHLGLPIPANRYTRVSVG</sequence>
<dbReference type="Gene3D" id="3.20.20.30">
    <property type="entry name" value="Luciferase-like domain"/>
    <property type="match status" value="1"/>
</dbReference>
<dbReference type="Proteomes" id="UP001501676">
    <property type="component" value="Unassembled WGS sequence"/>
</dbReference>
<dbReference type="SUPFAM" id="SSF51679">
    <property type="entry name" value="Bacterial luciferase-like"/>
    <property type="match status" value="1"/>
</dbReference>
<keyword evidence="1" id="KW-0285">Flavoprotein</keyword>
<feature type="domain" description="Luciferase-like" evidence="6">
    <location>
        <begin position="32"/>
        <end position="383"/>
    </location>
</feature>
<dbReference type="PANTHER" id="PTHR30011">
    <property type="entry name" value="ALKANESULFONATE MONOOXYGENASE-RELATED"/>
    <property type="match status" value="1"/>
</dbReference>
<dbReference type="CDD" id="cd01095">
    <property type="entry name" value="Nitrilotriacetate_monoxgenase"/>
    <property type="match status" value="1"/>
</dbReference>
<organism evidence="7 8">
    <name type="scientific">Cryptosporangium minutisporangium</name>
    <dbReference type="NCBI Taxonomy" id="113569"/>
    <lineage>
        <taxon>Bacteria</taxon>
        <taxon>Bacillati</taxon>
        <taxon>Actinomycetota</taxon>
        <taxon>Actinomycetes</taxon>
        <taxon>Cryptosporangiales</taxon>
        <taxon>Cryptosporangiaceae</taxon>
        <taxon>Cryptosporangium</taxon>
    </lineage>
</organism>
<keyword evidence="8" id="KW-1185">Reference proteome</keyword>
<dbReference type="PIRSF" id="PIRSF000337">
    <property type="entry name" value="NTA_MOA"/>
    <property type="match status" value="1"/>
</dbReference>
<evidence type="ECO:0000256" key="4">
    <source>
        <dbReference type="ARBA" id="ARBA00023033"/>
    </source>
</evidence>
<evidence type="ECO:0000256" key="2">
    <source>
        <dbReference type="ARBA" id="ARBA00022643"/>
    </source>
</evidence>
<dbReference type="EMBL" id="BAAAYN010000022">
    <property type="protein sequence ID" value="GAA3388139.1"/>
    <property type="molecule type" value="Genomic_DNA"/>
</dbReference>
<dbReference type="RefSeq" id="WP_345729011.1">
    <property type="nucleotide sequence ID" value="NZ_BAAAYN010000022.1"/>
</dbReference>
<comment type="caution">
    <text evidence="7">The sequence shown here is derived from an EMBL/GenBank/DDBJ whole genome shotgun (WGS) entry which is preliminary data.</text>
</comment>
<evidence type="ECO:0000313" key="7">
    <source>
        <dbReference type="EMBL" id="GAA3388139.1"/>
    </source>
</evidence>
<dbReference type="InterPro" id="IPR036661">
    <property type="entry name" value="Luciferase-like_sf"/>
</dbReference>
<dbReference type="InterPro" id="IPR011251">
    <property type="entry name" value="Luciferase-like_dom"/>
</dbReference>
<keyword evidence="2" id="KW-0288">FMN</keyword>
<dbReference type="InterPro" id="IPR016215">
    <property type="entry name" value="NTA_MOA"/>
</dbReference>
<dbReference type="NCBIfam" id="TIGR03860">
    <property type="entry name" value="FMN_nitrolo"/>
    <property type="match status" value="1"/>
</dbReference>
<gene>
    <name evidence="7" type="ORF">GCM10020369_33180</name>
</gene>
<evidence type="ECO:0000313" key="8">
    <source>
        <dbReference type="Proteomes" id="UP001501676"/>
    </source>
</evidence>
<dbReference type="Pfam" id="PF00296">
    <property type="entry name" value="Bac_luciferase"/>
    <property type="match status" value="1"/>
</dbReference>